<sequence>MADSVRIEAMFRTAMEVLRDSPEPLTKRQVTEAIASRFKFTPYEDQRDDHGRPRWEVMLGWRTGDAGTVGWITKRDGQWALTEPGIDALETYSEAELFAELLRRYQEIRKHRIQAHKALSGSEQLLANALGAVPGGSWTSYRDLAEATGLPEEQLSHFLAHVDIPGAYRVAYEDGTLPSDGMRHFRYRGGDIARRLKAEGATFDDQGRLAAEDHVTGGEIRERLAQLPPADPESQVQRAWLVRGSSVDGRDLVPIWLHKESASLAASSLQEIPIPVPRDELKAIVEDNYQHKSYAVRETKLAEFDAFCNRMRPGDYVLTTTQGKTYVGRITGDAAYVASSDKRSNLRRSVEWLNPTAPVPFANLPQPLPAKLHSQSDVVELTENIGAIEELLAALDIDLGDAAPDPTKELAFPTISQDLADEILVDLTQLQRLADLLWENKQLILYGPPGTGKTFIARKLAGNLAEPSAIKLVQFHPSYTYEDFFEGFRPVQRADGQLAFELRPGPFRQLVEAARQHPSDPYILIIDEINRANLAKVFGELYFLLEYRDDAIGLLYSGETDFTLPPNVFVIGTMNTTDRSIALVDAAMRRRFRFVELHPNLDPVKGLLGRWLERLRKDDEAAVHNLDAPEVLDTLNARIEDHDLAIGPSYLMKPGVYRREDGLADVWETAILPLLAEHHYGSPPSVLDRYRLASLRRGPAAPE</sequence>
<dbReference type="PANTHER" id="PTHR37291">
    <property type="entry name" value="5-METHYLCYTOSINE-SPECIFIC RESTRICTION ENZYME B"/>
    <property type="match status" value="1"/>
</dbReference>
<accession>A0A941AMK4</accession>
<dbReference type="GO" id="GO:0005524">
    <property type="term" value="F:ATP binding"/>
    <property type="evidence" value="ECO:0007669"/>
    <property type="project" value="InterPro"/>
</dbReference>
<organism evidence="2 3">
    <name type="scientific">Microbispora oryzae</name>
    <dbReference type="NCBI Taxonomy" id="2806554"/>
    <lineage>
        <taxon>Bacteria</taxon>
        <taxon>Bacillati</taxon>
        <taxon>Actinomycetota</taxon>
        <taxon>Actinomycetes</taxon>
        <taxon>Streptosporangiales</taxon>
        <taxon>Streptosporangiaceae</taxon>
        <taxon>Microbispora</taxon>
    </lineage>
</organism>
<dbReference type="InterPro" id="IPR052934">
    <property type="entry name" value="Methyl-DNA_Rec/Restrict_Enz"/>
</dbReference>
<dbReference type="PANTHER" id="PTHR37291:SF1">
    <property type="entry name" value="TYPE IV METHYL-DIRECTED RESTRICTION ENZYME ECOKMCRB SUBUNIT"/>
    <property type="match status" value="1"/>
</dbReference>
<dbReference type="InterPro" id="IPR003593">
    <property type="entry name" value="AAA+_ATPase"/>
</dbReference>
<evidence type="ECO:0000259" key="1">
    <source>
        <dbReference type="SMART" id="SM00382"/>
    </source>
</evidence>
<dbReference type="SMART" id="SM00382">
    <property type="entry name" value="AAA"/>
    <property type="match status" value="1"/>
</dbReference>
<evidence type="ECO:0000313" key="2">
    <source>
        <dbReference type="EMBL" id="MBP2707398.1"/>
    </source>
</evidence>
<feature type="domain" description="AAA+ ATPase" evidence="1">
    <location>
        <begin position="439"/>
        <end position="602"/>
    </location>
</feature>
<dbReference type="CDD" id="cd00009">
    <property type="entry name" value="AAA"/>
    <property type="match status" value="1"/>
</dbReference>
<dbReference type="Gene3D" id="3.40.50.300">
    <property type="entry name" value="P-loop containing nucleotide triphosphate hydrolases"/>
    <property type="match status" value="1"/>
</dbReference>
<proteinExistence type="predicted"/>
<dbReference type="EMBL" id="JAFCNB010000019">
    <property type="protein sequence ID" value="MBP2707398.1"/>
    <property type="molecule type" value="Genomic_DNA"/>
</dbReference>
<dbReference type="InterPro" id="IPR027417">
    <property type="entry name" value="P-loop_NTPase"/>
</dbReference>
<dbReference type="InterPro" id="IPR011704">
    <property type="entry name" value="ATPase_dyneun-rel_AAA"/>
</dbReference>
<keyword evidence="3" id="KW-1185">Reference proteome</keyword>
<comment type="caution">
    <text evidence="2">The sequence shown here is derived from an EMBL/GenBank/DDBJ whole genome shotgun (WGS) entry which is preliminary data.</text>
</comment>
<dbReference type="SUPFAM" id="SSF52540">
    <property type="entry name" value="P-loop containing nucleoside triphosphate hydrolases"/>
    <property type="match status" value="1"/>
</dbReference>
<name>A0A941AMK4_9ACTN</name>
<dbReference type="GO" id="GO:0016887">
    <property type="term" value="F:ATP hydrolysis activity"/>
    <property type="evidence" value="ECO:0007669"/>
    <property type="project" value="InterPro"/>
</dbReference>
<gene>
    <name evidence="2" type="ORF">JOL79_26795</name>
</gene>
<reference evidence="2" key="1">
    <citation type="submission" date="2021-02" db="EMBL/GenBank/DDBJ databases">
        <title>Draft genome sequence of Microbispora sp. RL4-1S isolated from rice leaves in Thailand.</title>
        <authorList>
            <person name="Muangham S."/>
            <person name="Duangmal K."/>
        </authorList>
    </citation>
    <scope>NUCLEOTIDE SEQUENCE</scope>
    <source>
        <strain evidence="2">RL4-1S</strain>
    </source>
</reference>
<dbReference type="AlphaFoldDB" id="A0A941AMK4"/>
<dbReference type="Pfam" id="PF07728">
    <property type="entry name" value="AAA_5"/>
    <property type="match status" value="1"/>
</dbReference>
<evidence type="ECO:0000313" key="3">
    <source>
        <dbReference type="Proteomes" id="UP000674234"/>
    </source>
</evidence>
<protein>
    <submittedName>
        <fullName evidence="2">AAA family ATPase</fullName>
    </submittedName>
</protein>
<dbReference type="Proteomes" id="UP000674234">
    <property type="component" value="Unassembled WGS sequence"/>
</dbReference>